<evidence type="ECO:0000313" key="3">
    <source>
        <dbReference type="Proteomes" id="UP000694867"/>
    </source>
</evidence>
<gene>
    <name evidence="4" type="primary">LOC114828485</name>
</gene>
<evidence type="ECO:0000256" key="2">
    <source>
        <dbReference type="SAM" id="SignalP"/>
    </source>
</evidence>
<reference evidence="4" key="1">
    <citation type="submission" date="2025-08" db="UniProtKB">
        <authorList>
            <consortium name="RefSeq"/>
        </authorList>
    </citation>
    <scope>IDENTIFICATION</scope>
</reference>
<feature type="signal peptide" evidence="2">
    <location>
        <begin position="1"/>
        <end position="20"/>
    </location>
</feature>
<dbReference type="Proteomes" id="UP000694867">
    <property type="component" value="Unplaced"/>
</dbReference>
<sequence>MGARLLLGSVMLCAAVFVEARVGSNRRQLTREDKDLLAMRDVNTNFMYTLVCDNSVPVETRMARYECLLNRIAPLDRNALVRCVNRFDFRRDSDFIRSFCRGQVGCRRFRYCIAREREILMELATTAKPVGEALGTVEPTEIPVTTTTTTTTTEPPTEPPTTTEQPIEIPSTMKEGSKPDPNADDGAGESGRGDDVPSSPAPLLPDNIEAIDEEDDYFPCLCAKKAKYLKRASKMSRQGRSLNGVEQLRAQRQLEPAKLVFPLGVVRQCLIECGDHANGVGSATSLRRYYSSIFRPF</sequence>
<keyword evidence="2" id="KW-0732">Signal</keyword>
<accession>A0AAJ7WJ08</accession>
<protein>
    <submittedName>
        <fullName evidence="4">Uncharacterized protein LOC114828485</fullName>
    </submittedName>
</protein>
<feature type="chain" id="PRO_5042579663" evidence="2">
    <location>
        <begin position="21"/>
        <end position="297"/>
    </location>
</feature>
<dbReference type="AlphaFoldDB" id="A0AAJ7WJ08"/>
<feature type="region of interest" description="Disordered" evidence="1">
    <location>
        <begin position="142"/>
        <end position="206"/>
    </location>
</feature>
<evidence type="ECO:0000313" key="4">
    <source>
        <dbReference type="RefSeq" id="XP_028968642.1"/>
    </source>
</evidence>
<name>A0AAJ7WJ08_9ACAR</name>
<organism evidence="3 4">
    <name type="scientific">Galendromus occidentalis</name>
    <name type="common">western predatory mite</name>
    <dbReference type="NCBI Taxonomy" id="34638"/>
    <lineage>
        <taxon>Eukaryota</taxon>
        <taxon>Metazoa</taxon>
        <taxon>Ecdysozoa</taxon>
        <taxon>Arthropoda</taxon>
        <taxon>Chelicerata</taxon>
        <taxon>Arachnida</taxon>
        <taxon>Acari</taxon>
        <taxon>Parasitiformes</taxon>
        <taxon>Mesostigmata</taxon>
        <taxon>Gamasina</taxon>
        <taxon>Phytoseioidea</taxon>
        <taxon>Phytoseiidae</taxon>
        <taxon>Typhlodrominae</taxon>
        <taxon>Galendromus</taxon>
    </lineage>
</organism>
<keyword evidence="3" id="KW-1185">Reference proteome</keyword>
<feature type="compositionally biased region" description="Low complexity" evidence="1">
    <location>
        <begin position="142"/>
        <end position="170"/>
    </location>
</feature>
<dbReference type="KEGG" id="goe:114828485"/>
<dbReference type="RefSeq" id="XP_028968642.1">
    <property type="nucleotide sequence ID" value="XM_029112809.1"/>
</dbReference>
<dbReference type="GeneID" id="114828485"/>
<proteinExistence type="predicted"/>
<evidence type="ECO:0000256" key="1">
    <source>
        <dbReference type="SAM" id="MobiDB-lite"/>
    </source>
</evidence>